<evidence type="ECO:0000313" key="4">
    <source>
        <dbReference type="EMBL" id="MEL0610343.1"/>
    </source>
</evidence>
<evidence type="ECO:0000313" key="5">
    <source>
        <dbReference type="Proteomes" id="UP001377160"/>
    </source>
</evidence>
<dbReference type="SUPFAM" id="SSF47226">
    <property type="entry name" value="Histidine-containing phosphotransfer domain, HPT domain"/>
    <property type="match status" value="1"/>
</dbReference>
<keyword evidence="5" id="KW-1185">Reference proteome</keyword>
<organism evidence="4 5">
    <name type="scientific">Vibrio echinoideorum</name>
    <dbReference type="NCBI Taxonomy" id="2100116"/>
    <lineage>
        <taxon>Bacteria</taxon>
        <taxon>Pseudomonadati</taxon>
        <taxon>Pseudomonadota</taxon>
        <taxon>Gammaproteobacteria</taxon>
        <taxon>Vibrionales</taxon>
        <taxon>Vibrionaceae</taxon>
        <taxon>Vibrio</taxon>
    </lineage>
</organism>
<sequence>MNKPYDDKYVIDYNMILKRFEGDEYITLKVIELFYNLTPSELEEYRSSLKQKNLDKIKNHAHKIKSRLQFLGCREAVQTFESIEDAAESGIMEWSQASLSMMQLEQLISSAELILKGQLTNEQYVVKLVDT</sequence>
<evidence type="ECO:0000259" key="3">
    <source>
        <dbReference type="PROSITE" id="PS50894"/>
    </source>
</evidence>
<dbReference type="InterPro" id="IPR036641">
    <property type="entry name" value="HPT_dom_sf"/>
</dbReference>
<dbReference type="RefSeq" id="WP_341635791.1">
    <property type="nucleotide sequence ID" value="NZ_JBANDX010000018.1"/>
</dbReference>
<dbReference type="Pfam" id="PF01627">
    <property type="entry name" value="Hpt"/>
    <property type="match status" value="1"/>
</dbReference>
<evidence type="ECO:0000256" key="2">
    <source>
        <dbReference type="PROSITE-ProRule" id="PRU00110"/>
    </source>
</evidence>
<keyword evidence="2" id="KW-0597">Phosphoprotein</keyword>
<evidence type="ECO:0000256" key="1">
    <source>
        <dbReference type="ARBA" id="ARBA00023012"/>
    </source>
</evidence>
<name>A0ABU9FVU9_9VIBR</name>
<dbReference type="Proteomes" id="UP001377160">
    <property type="component" value="Unassembled WGS sequence"/>
</dbReference>
<dbReference type="Gene3D" id="1.20.120.160">
    <property type="entry name" value="HPT domain"/>
    <property type="match status" value="1"/>
</dbReference>
<accession>A0ABU9FVU9</accession>
<feature type="modified residue" description="Phosphohistidine" evidence="2">
    <location>
        <position position="62"/>
    </location>
</feature>
<feature type="domain" description="HPt" evidence="3">
    <location>
        <begin position="23"/>
        <end position="122"/>
    </location>
</feature>
<proteinExistence type="predicted"/>
<dbReference type="PROSITE" id="PS50894">
    <property type="entry name" value="HPT"/>
    <property type="match status" value="1"/>
</dbReference>
<keyword evidence="1" id="KW-0902">Two-component regulatory system</keyword>
<dbReference type="InterPro" id="IPR008207">
    <property type="entry name" value="Sig_transdc_His_kin_Hpt_dom"/>
</dbReference>
<dbReference type="EMBL" id="JBANDX010000018">
    <property type="protein sequence ID" value="MEL0610343.1"/>
    <property type="molecule type" value="Genomic_DNA"/>
</dbReference>
<protein>
    <submittedName>
        <fullName evidence="4">Hpt domain-containing protein</fullName>
    </submittedName>
</protein>
<gene>
    <name evidence="4" type="ORF">V8Z71_18675</name>
</gene>
<reference evidence="4 5" key="1">
    <citation type="submission" date="2024-02" db="EMBL/GenBank/DDBJ databases">
        <title>Bacteria isolated from the canopy kelp, Nereocystis luetkeana.</title>
        <authorList>
            <person name="Pfister C.A."/>
            <person name="Younker I.T."/>
            <person name="Light S.H."/>
        </authorList>
    </citation>
    <scope>NUCLEOTIDE SEQUENCE [LARGE SCALE GENOMIC DNA]</scope>
    <source>
        <strain evidence="4 5">TI.1.15</strain>
    </source>
</reference>
<comment type="caution">
    <text evidence="4">The sequence shown here is derived from an EMBL/GenBank/DDBJ whole genome shotgun (WGS) entry which is preliminary data.</text>
</comment>